<evidence type="ECO:0000256" key="3">
    <source>
        <dbReference type="SAM" id="Phobius"/>
    </source>
</evidence>
<keyword evidence="3" id="KW-0472">Membrane</keyword>
<sequence length="190" mass="21974">MQVVTFIIITSTVIICFASFRDSFFGLETVQQQLIIGSVVAATGILAFFARRSSEVKTIPLGDGWWGAGQKPASEDEAVHPFTIQTSDREIQDLHDRIDRTRFAEPLEHSGFQYGFNSTYLRRVVSYWRNEFDWKKQVAVLNTYPHFKTKIEGMHTLVVLSNFFLSFLIFKLLKQRTFSTVFFMFLCFSL</sequence>
<evidence type="ECO:0000256" key="1">
    <source>
        <dbReference type="ARBA" id="ARBA00010088"/>
    </source>
</evidence>
<evidence type="ECO:0000313" key="5">
    <source>
        <dbReference type="Ensembl" id="ENSOSIP00000040805.1"/>
    </source>
</evidence>
<dbReference type="AlphaFoldDB" id="A0A8C7ZC84"/>
<dbReference type="InterPro" id="IPR010497">
    <property type="entry name" value="Epoxide_hydro_N"/>
</dbReference>
<feature type="domain" description="Epoxide hydrolase N-terminal" evidence="4">
    <location>
        <begin position="79"/>
        <end position="155"/>
    </location>
</feature>
<evidence type="ECO:0000259" key="4">
    <source>
        <dbReference type="Pfam" id="PF06441"/>
    </source>
</evidence>
<organism evidence="5 6">
    <name type="scientific">Oryzias sinensis</name>
    <name type="common">Chinese medaka</name>
    <dbReference type="NCBI Taxonomy" id="183150"/>
    <lineage>
        <taxon>Eukaryota</taxon>
        <taxon>Metazoa</taxon>
        <taxon>Chordata</taxon>
        <taxon>Craniata</taxon>
        <taxon>Vertebrata</taxon>
        <taxon>Euteleostomi</taxon>
        <taxon>Actinopterygii</taxon>
        <taxon>Neopterygii</taxon>
        <taxon>Teleostei</taxon>
        <taxon>Neoteleostei</taxon>
        <taxon>Acanthomorphata</taxon>
        <taxon>Ovalentaria</taxon>
        <taxon>Atherinomorphae</taxon>
        <taxon>Beloniformes</taxon>
        <taxon>Adrianichthyidae</taxon>
        <taxon>Oryziinae</taxon>
        <taxon>Oryzias</taxon>
    </lineage>
</organism>
<protein>
    <recommendedName>
        <fullName evidence="4">Epoxide hydrolase N-terminal domain-containing protein</fullName>
    </recommendedName>
</protein>
<evidence type="ECO:0000313" key="6">
    <source>
        <dbReference type="Proteomes" id="UP000694383"/>
    </source>
</evidence>
<comment type="similarity">
    <text evidence="1">Belongs to the peptidase S33 family.</text>
</comment>
<dbReference type="Gene3D" id="3.40.50.1820">
    <property type="entry name" value="alpha/beta hydrolase"/>
    <property type="match status" value="1"/>
</dbReference>
<keyword evidence="2" id="KW-0378">Hydrolase</keyword>
<dbReference type="InterPro" id="IPR029058">
    <property type="entry name" value="AB_hydrolase_fold"/>
</dbReference>
<dbReference type="PANTHER" id="PTHR21661:SF78">
    <property type="entry name" value="EPOXIDE HYDROLASE 1"/>
    <property type="match status" value="1"/>
</dbReference>
<name>A0A8C7ZC84_9TELE</name>
<reference evidence="5" key="2">
    <citation type="submission" date="2025-09" db="UniProtKB">
        <authorList>
            <consortium name="Ensembl"/>
        </authorList>
    </citation>
    <scope>IDENTIFICATION</scope>
</reference>
<dbReference type="PANTHER" id="PTHR21661">
    <property type="entry name" value="EPOXIDE HYDROLASE 1-RELATED"/>
    <property type="match status" value="1"/>
</dbReference>
<dbReference type="GO" id="GO:0097176">
    <property type="term" value="P:epoxide metabolic process"/>
    <property type="evidence" value="ECO:0007669"/>
    <property type="project" value="TreeGrafter"/>
</dbReference>
<dbReference type="GO" id="GO:0019369">
    <property type="term" value="P:arachidonate metabolic process"/>
    <property type="evidence" value="ECO:0007669"/>
    <property type="project" value="TreeGrafter"/>
</dbReference>
<feature type="transmembrane region" description="Helical" evidence="3">
    <location>
        <begin position="154"/>
        <end position="173"/>
    </location>
</feature>
<dbReference type="Pfam" id="PF06441">
    <property type="entry name" value="EHN"/>
    <property type="match status" value="1"/>
</dbReference>
<dbReference type="Proteomes" id="UP000694383">
    <property type="component" value="Unplaced"/>
</dbReference>
<dbReference type="Ensembl" id="ENSOSIT00000042980.1">
    <property type="protein sequence ID" value="ENSOSIP00000040805.1"/>
    <property type="gene ID" value="ENSOSIG00000019866.1"/>
</dbReference>
<keyword evidence="6" id="KW-1185">Reference proteome</keyword>
<accession>A0A8C7ZC84</accession>
<evidence type="ECO:0000256" key="2">
    <source>
        <dbReference type="ARBA" id="ARBA00022801"/>
    </source>
</evidence>
<keyword evidence="3" id="KW-0812">Transmembrane</keyword>
<reference evidence="5" key="1">
    <citation type="submission" date="2025-08" db="UniProtKB">
        <authorList>
            <consortium name="Ensembl"/>
        </authorList>
    </citation>
    <scope>IDENTIFICATION</scope>
</reference>
<feature type="transmembrane region" description="Helical" evidence="3">
    <location>
        <begin position="34"/>
        <end position="50"/>
    </location>
</feature>
<dbReference type="GO" id="GO:0004301">
    <property type="term" value="F:epoxide hydrolase activity"/>
    <property type="evidence" value="ECO:0007669"/>
    <property type="project" value="TreeGrafter"/>
</dbReference>
<dbReference type="GeneTree" id="ENSGT01010000225991"/>
<dbReference type="SUPFAM" id="SSF53474">
    <property type="entry name" value="alpha/beta-Hydrolases"/>
    <property type="match status" value="1"/>
</dbReference>
<proteinExistence type="inferred from homology"/>
<keyword evidence="3" id="KW-1133">Transmembrane helix</keyword>